<dbReference type="EMBL" id="PVZC01000001">
    <property type="protein sequence ID" value="PRY01727.1"/>
    <property type="molecule type" value="Genomic_DNA"/>
</dbReference>
<comment type="caution">
    <text evidence="2">The sequence shown here is derived from an EMBL/GenBank/DDBJ whole genome shotgun (WGS) entry which is preliminary data.</text>
</comment>
<reference evidence="2 3" key="1">
    <citation type="submission" date="2018-03" db="EMBL/GenBank/DDBJ databases">
        <title>Genomic Encyclopedia of Archaeal and Bacterial Type Strains, Phase II (KMG-II): from individual species to whole genera.</title>
        <authorList>
            <person name="Goeker M."/>
        </authorList>
    </citation>
    <scope>NUCLEOTIDE SEQUENCE [LARGE SCALE GENOMIC DNA]</scope>
    <source>
        <strain evidence="2 3">DSM 45601</strain>
    </source>
</reference>
<keyword evidence="3" id="KW-1185">Reference proteome</keyword>
<evidence type="ECO:0000256" key="1">
    <source>
        <dbReference type="SAM" id="MobiDB-lite"/>
    </source>
</evidence>
<organism evidence="2 3">
    <name type="scientific">Allonocardiopsis opalescens</name>
    <dbReference type="NCBI Taxonomy" id="1144618"/>
    <lineage>
        <taxon>Bacteria</taxon>
        <taxon>Bacillati</taxon>
        <taxon>Actinomycetota</taxon>
        <taxon>Actinomycetes</taxon>
        <taxon>Streptosporangiales</taxon>
        <taxon>Allonocardiopsis</taxon>
    </lineage>
</organism>
<evidence type="ECO:0000313" key="3">
    <source>
        <dbReference type="Proteomes" id="UP000237846"/>
    </source>
</evidence>
<feature type="region of interest" description="Disordered" evidence="1">
    <location>
        <begin position="218"/>
        <end position="268"/>
    </location>
</feature>
<evidence type="ECO:0000313" key="2">
    <source>
        <dbReference type="EMBL" id="PRY01727.1"/>
    </source>
</evidence>
<dbReference type="RefSeq" id="WP_211302656.1">
    <property type="nucleotide sequence ID" value="NZ_PVZC01000001.1"/>
</dbReference>
<dbReference type="Proteomes" id="UP000237846">
    <property type="component" value="Unassembled WGS sequence"/>
</dbReference>
<gene>
    <name evidence="2" type="ORF">CLV72_101311</name>
</gene>
<sequence>MSTAQRPVRPRRTAVRTAAPAARRRRVALAAVAGAIVLAGLIAALVGLDGAAQTAGPDPERVAELEAAEAERDRAQVGALGELAAGTREDLLPVLEGLGRVLPAPGGDGAAPAGEPAGADEVAGWQEAVDAAAEPFATPPSGSTAHNVAWGGLRSGVELLASSVSAYDEALAAEGERRERLVLLAADLRDQALRAWSVGATQLDQASIDTGHGHVHIYLPADPESGAMSADSAPEGSGALDGGDGGEPQSMPAAPGGGATTNPEGERQ</sequence>
<dbReference type="AlphaFoldDB" id="A0A2T0QCS3"/>
<proteinExistence type="predicted"/>
<accession>A0A2T0QCS3</accession>
<protein>
    <submittedName>
        <fullName evidence="2">Uncharacterized protein</fullName>
    </submittedName>
</protein>
<name>A0A2T0QCS3_9ACTN</name>